<dbReference type="Pfam" id="PF10648">
    <property type="entry name" value="Gmad2"/>
    <property type="match status" value="1"/>
</dbReference>
<proteinExistence type="predicted"/>
<evidence type="ECO:0000313" key="3">
    <source>
        <dbReference type="EMBL" id="ADE14691.1"/>
    </source>
</evidence>
<name>D5C1Q8_NITHN</name>
<reference evidence="4" key="1">
    <citation type="submission" date="2010-04" db="EMBL/GenBank/DDBJ databases">
        <title>Complete genome sequence of Nitrosococcus halophilus Nc4, a salt-adapted, aerobic obligate ammonia-oxidizing sulfur purple bacterium.</title>
        <authorList>
            <consortium name="US DOE Joint Genome Institute"/>
            <person name="Campbell M.A."/>
            <person name="Malfatti S.A."/>
            <person name="Chain P.S.G."/>
            <person name="Heidelberg J.F."/>
            <person name="Ward B.B."/>
            <person name="Klotz M.G."/>
        </authorList>
    </citation>
    <scope>NUCLEOTIDE SEQUENCE [LARGE SCALE GENOMIC DNA]</scope>
    <source>
        <strain evidence="4">Nc4</strain>
    </source>
</reference>
<keyword evidence="4" id="KW-1185">Reference proteome</keyword>
<accession>D5C1Q8</accession>
<protein>
    <recommendedName>
        <fullName evidence="2">Bacterial spore germination immunoglobulin-like domain-containing protein</fullName>
    </recommendedName>
</protein>
<evidence type="ECO:0000313" key="4">
    <source>
        <dbReference type="Proteomes" id="UP000001844"/>
    </source>
</evidence>
<dbReference type="EMBL" id="CP001798">
    <property type="protein sequence ID" value="ADE14691.1"/>
    <property type="molecule type" value="Genomic_DNA"/>
</dbReference>
<dbReference type="InterPro" id="IPR018911">
    <property type="entry name" value="Gmad2_Ig-like_dom"/>
</dbReference>
<dbReference type="OrthoDB" id="5348860at2"/>
<dbReference type="RefSeq" id="WP_013032578.1">
    <property type="nucleotide sequence ID" value="NC_013960.1"/>
</dbReference>
<gene>
    <name evidence="3" type="ordered locus">Nhal_1552</name>
</gene>
<feature type="signal peptide" evidence="1">
    <location>
        <begin position="1"/>
        <end position="21"/>
    </location>
</feature>
<evidence type="ECO:0000259" key="2">
    <source>
        <dbReference type="Pfam" id="PF10648"/>
    </source>
</evidence>
<dbReference type="AlphaFoldDB" id="D5C1Q8"/>
<dbReference type="STRING" id="472759.Nhal_1552"/>
<dbReference type="KEGG" id="nhl:Nhal_1552"/>
<dbReference type="eggNOG" id="ENOG5032RF7">
    <property type="taxonomic scope" value="Bacteria"/>
</dbReference>
<sequence>MQITSYIGLVAILALIGYAHPAASDAISTDLELAPDPLNASYGIEGRPIHLRNGHYQVQAAPGSATQVKTTVFGEPVYGDLGEDKDEDAVLLLAHAPGGSGTFYYVAAARNLDGQYRGSNGVLLGDRIAPQEVTIRNRVIIANYVDRQVEESMTVTPSVAKSKYLTLEKDRLSAIKPLGKDEQVLEGWVTIGHETRSFWPCSGKTDLWLLGDSPALSEIIAAYDQALPHPRPYTPLFMVLVGQIVEGPREGFGAQYEGALLATQLVQVSPRGNCKSEFIVVEAPVPGALIASPVKIKGKARGTWFFEGDFPLILTDSKGQVIGKSFATAQGEWMTEKFVPFEGTLQFKPPRSDSRGMLVFKKDNPSGRPEHDDQLTVPVFFKGKPQCTY</sequence>
<feature type="chain" id="PRO_5003069314" description="Bacterial spore germination immunoglobulin-like domain-containing protein" evidence="1">
    <location>
        <begin position="22"/>
        <end position="389"/>
    </location>
</feature>
<feature type="domain" description="Bacterial spore germination immunoglobulin-like" evidence="2">
    <location>
        <begin position="279"/>
        <end position="367"/>
    </location>
</feature>
<organism evidence="3 4">
    <name type="scientific">Nitrosococcus halophilus (strain Nc4)</name>
    <dbReference type="NCBI Taxonomy" id="472759"/>
    <lineage>
        <taxon>Bacteria</taxon>
        <taxon>Pseudomonadati</taxon>
        <taxon>Pseudomonadota</taxon>
        <taxon>Gammaproteobacteria</taxon>
        <taxon>Chromatiales</taxon>
        <taxon>Chromatiaceae</taxon>
        <taxon>Nitrosococcus</taxon>
    </lineage>
</organism>
<keyword evidence="1" id="KW-0732">Signal</keyword>
<dbReference type="HOGENOM" id="CLU_709466_0_0_6"/>
<dbReference type="Proteomes" id="UP000001844">
    <property type="component" value="Chromosome"/>
</dbReference>
<evidence type="ECO:0000256" key="1">
    <source>
        <dbReference type="SAM" id="SignalP"/>
    </source>
</evidence>